<evidence type="ECO:0000256" key="6">
    <source>
        <dbReference type="ARBA" id="ARBA00023136"/>
    </source>
</evidence>
<dbReference type="Pfam" id="PF00664">
    <property type="entry name" value="ABC_membrane"/>
    <property type="match status" value="1"/>
</dbReference>
<dbReference type="InterPro" id="IPR003439">
    <property type="entry name" value="ABC_transporter-like_ATP-bd"/>
</dbReference>
<evidence type="ECO:0000256" key="5">
    <source>
        <dbReference type="ARBA" id="ARBA00022989"/>
    </source>
</evidence>
<organism evidence="10 11">
    <name type="scientific">Pseudomonas cavernae</name>
    <dbReference type="NCBI Taxonomy" id="2320867"/>
    <lineage>
        <taxon>Bacteria</taxon>
        <taxon>Pseudomonadati</taxon>
        <taxon>Pseudomonadota</taxon>
        <taxon>Gammaproteobacteria</taxon>
        <taxon>Pseudomonadales</taxon>
        <taxon>Pseudomonadaceae</taxon>
        <taxon>Pseudomonas</taxon>
    </lineage>
</organism>
<dbReference type="Proteomes" id="UP000265560">
    <property type="component" value="Chromosome"/>
</dbReference>
<dbReference type="Gene3D" id="3.40.50.300">
    <property type="entry name" value="P-loop containing nucleotide triphosphate hydrolases"/>
    <property type="match status" value="1"/>
</dbReference>
<dbReference type="InterPro" id="IPR011527">
    <property type="entry name" value="ABC1_TM_dom"/>
</dbReference>
<dbReference type="OrthoDB" id="9806127at2"/>
<evidence type="ECO:0000256" key="3">
    <source>
        <dbReference type="ARBA" id="ARBA00022741"/>
    </source>
</evidence>
<dbReference type="EMBL" id="CP032419">
    <property type="protein sequence ID" value="AYC31793.1"/>
    <property type="molecule type" value="Genomic_DNA"/>
</dbReference>
<evidence type="ECO:0000256" key="1">
    <source>
        <dbReference type="ARBA" id="ARBA00004651"/>
    </source>
</evidence>
<dbReference type="SMART" id="SM00382">
    <property type="entry name" value="AAA"/>
    <property type="match status" value="1"/>
</dbReference>
<evidence type="ECO:0000259" key="9">
    <source>
        <dbReference type="PROSITE" id="PS50929"/>
    </source>
</evidence>
<feature type="transmembrane region" description="Helical" evidence="7">
    <location>
        <begin position="163"/>
        <end position="187"/>
    </location>
</feature>
<keyword evidence="6 7" id="KW-0472">Membrane</keyword>
<dbReference type="InterPro" id="IPR039421">
    <property type="entry name" value="Type_1_exporter"/>
</dbReference>
<dbReference type="InterPro" id="IPR003593">
    <property type="entry name" value="AAA+_ATPase"/>
</dbReference>
<gene>
    <name evidence="10" type="ORF">D3880_05070</name>
</gene>
<dbReference type="AlphaFoldDB" id="A0A385Z1N2"/>
<reference evidence="11" key="1">
    <citation type="submission" date="2018-09" db="EMBL/GenBank/DDBJ databases">
        <authorList>
            <person name="Zhu H."/>
        </authorList>
    </citation>
    <scope>NUCLEOTIDE SEQUENCE [LARGE SCALE GENOMIC DNA]</scope>
    <source>
        <strain evidence="11">K2W31S-8</strain>
    </source>
</reference>
<dbReference type="GO" id="GO:0140359">
    <property type="term" value="F:ABC-type transporter activity"/>
    <property type="evidence" value="ECO:0007669"/>
    <property type="project" value="InterPro"/>
</dbReference>
<keyword evidence="2 7" id="KW-0812">Transmembrane</keyword>
<dbReference type="SUPFAM" id="SSF52540">
    <property type="entry name" value="P-loop containing nucleoside triphosphate hydrolases"/>
    <property type="match status" value="1"/>
</dbReference>
<keyword evidence="4 10" id="KW-0067">ATP-binding</keyword>
<protein>
    <submittedName>
        <fullName evidence="10">ABC transporter ATP-binding protein</fullName>
    </submittedName>
</protein>
<feature type="transmembrane region" description="Helical" evidence="7">
    <location>
        <begin position="30"/>
        <end position="50"/>
    </location>
</feature>
<dbReference type="GO" id="GO:0034040">
    <property type="term" value="F:ATPase-coupled lipid transmembrane transporter activity"/>
    <property type="evidence" value="ECO:0007669"/>
    <property type="project" value="TreeGrafter"/>
</dbReference>
<dbReference type="PROSITE" id="PS50893">
    <property type="entry name" value="ABC_TRANSPORTER_2"/>
    <property type="match status" value="1"/>
</dbReference>
<dbReference type="GO" id="GO:0005524">
    <property type="term" value="F:ATP binding"/>
    <property type="evidence" value="ECO:0007669"/>
    <property type="project" value="UniProtKB-KW"/>
</dbReference>
<dbReference type="PROSITE" id="PS50929">
    <property type="entry name" value="ABC_TM1F"/>
    <property type="match status" value="1"/>
</dbReference>
<evidence type="ECO:0000259" key="8">
    <source>
        <dbReference type="PROSITE" id="PS50893"/>
    </source>
</evidence>
<dbReference type="PANTHER" id="PTHR24221:SF654">
    <property type="entry name" value="ATP-BINDING CASSETTE SUB-FAMILY B MEMBER 6"/>
    <property type="match status" value="1"/>
</dbReference>
<evidence type="ECO:0000313" key="10">
    <source>
        <dbReference type="EMBL" id="AYC31793.1"/>
    </source>
</evidence>
<keyword evidence="5 7" id="KW-1133">Transmembrane helix</keyword>
<keyword evidence="11" id="KW-1185">Reference proteome</keyword>
<name>A0A385Z1N2_9PSED</name>
<dbReference type="PANTHER" id="PTHR24221">
    <property type="entry name" value="ATP-BINDING CASSETTE SUB-FAMILY B"/>
    <property type="match status" value="1"/>
</dbReference>
<dbReference type="Pfam" id="PF00005">
    <property type="entry name" value="ABC_tran"/>
    <property type="match status" value="1"/>
</dbReference>
<evidence type="ECO:0000256" key="4">
    <source>
        <dbReference type="ARBA" id="ARBA00022840"/>
    </source>
</evidence>
<dbReference type="Gene3D" id="1.20.1560.10">
    <property type="entry name" value="ABC transporter type 1, transmembrane domain"/>
    <property type="match status" value="1"/>
</dbReference>
<evidence type="ECO:0000313" key="11">
    <source>
        <dbReference type="Proteomes" id="UP000265560"/>
    </source>
</evidence>
<evidence type="ECO:0000256" key="7">
    <source>
        <dbReference type="SAM" id="Phobius"/>
    </source>
</evidence>
<feature type="domain" description="ABC transmembrane type-1" evidence="9">
    <location>
        <begin position="34"/>
        <end position="329"/>
    </location>
</feature>
<dbReference type="SUPFAM" id="SSF90123">
    <property type="entry name" value="ABC transporter transmembrane region"/>
    <property type="match status" value="1"/>
</dbReference>
<proteinExistence type="predicted"/>
<accession>A0A385Z1N2</accession>
<keyword evidence="3" id="KW-0547">Nucleotide-binding</keyword>
<feature type="domain" description="ABC transporter" evidence="8">
    <location>
        <begin position="362"/>
        <end position="616"/>
    </location>
</feature>
<dbReference type="KEGG" id="pcav:D3880_05070"/>
<dbReference type="GO" id="GO:0016887">
    <property type="term" value="F:ATP hydrolysis activity"/>
    <property type="evidence" value="ECO:0007669"/>
    <property type="project" value="InterPro"/>
</dbReference>
<dbReference type="InterPro" id="IPR036640">
    <property type="entry name" value="ABC1_TM_sf"/>
</dbReference>
<evidence type="ECO:0000256" key="2">
    <source>
        <dbReference type="ARBA" id="ARBA00022692"/>
    </source>
</evidence>
<dbReference type="GO" id="GO:0005886">
    <property type="term" value="C:plasma membrane"/>
    <property type="evidence" value="ECO:0007669"/>
    <property type="project" value="UniProtKB-SubCell"/>
</dbReference>
<comment type="subcellular location">
    <subcellularLocation>
        <location evidence="1">Cell membrane</location>
        <topology evidence="1">Multi-pass membrane protein</topology>
    </subcellularLocation>
</comment>
<dbReference type="InterPro" id="IPR027417">
    <property type="entry name" value="P-loop_NTPase"/>
</dbReference>
<sequence length="621" mass="67470">MSNASGTRPSGSLIRLYRDLWRYAGGMRKIVVCAFGLLLASQLFKLAVPWLTGNAINTLQQQGLAGLDKAGLWLALVLAATTGSWLLHGPGRVLERNVALRVRQRLSAELVDKLFSLPLAWHERYHSGETAHRLRQCSNALYNFAQSQFIYLQNAVKLIGPVIALWLIAPYVGAAAIVGYGVIAVVITRFDRRMIVLAHRENETERRYSAAQLDALGNIFSVFALRLQKGLSALIDQRLLAIYEPLRSSIVLNEWKWCSVDILSVALSCGLVALYALLALQGVHDIALMSSVTATPTLPLGNLFMVYQYAAEAGGVITAIAAHFQSFARQQADYASGDAIRDAADSHLDDDHFAPAPAWQALHIDDLSFYHPRDLQLQSASTNDAQRRPSLAVAQLTLERGKRYALIGGSGSGKSTLLRLLSGLYLAEHIGMRIDGQARISSATESSALLRTIATLIPQESELFEGSLGENLLIAERRGGVASERELQQALAVVRADRFIAADTGLATRVAERGANWSGGQRQRLALARGVLAASECGLLLLDEPTASLDPETEQAVYANLFATFRDSCVVSSIHRLNLLEHFDEVLLMQGGALIARGSVDALSRSSAEFRALLAAQRAAQ</sequence>
<feature type="transmembrane region" description="Helical" evidence="7">
    <location>
        <begin position="70"/>
        <end position="87"/>
    </location>
</feature>